<keyword evidence="2" id="KW-0132">Cell division</keyword>
<dbReference type="CDD" id="cd03785">
    <property type="entry name" value="GT28_MurG"/>
    <property type="match status" value="1"/>
</dbReference>
<evidence type="ECO:0000256" key="5">
    <source>
        <dbReference type="ARBA" id="ARBA00022960"/>
    </source>
</evidence>
<dbReference type="GO" id="GO:0051301">
    <property type="term" value="P:cell division"/>
    <property type="evidence" value="ECO:0007669"/>
    <property type="project" value="UniProtKB-KW"/>
</dbReference>
<accession>A0AAD4SB12</accession>
<keyword evidence="10" id="KW-0812">Transmembrane</keyword>
<organism evidence="13 14">
    <name type="scientific">Papaver atlanticum</name>
    <dbReference type="NCBI Taxonomy" id="357466"/>
    <lineage>
        <taxon>Eukaryota</taxon>
        <taxon>Viridiplantae</taxon>
        <taxon>Streptophyta</taxon>
        <taxon>Embryophyta</taxon>
        <taxon>Tracheophyta</taxon>
        <taxon>Spermatophyta</taxon>
        <taxon>Magnoliopsida</taxon>
        <taxon>Ranunculales</taxon>
        <taxon>Papaveraceae</taxon>
        <taxon>Papaveroideae</taxon>
        <taxon>Papaver</taxon>
    </lineage>
</organism>
<evidence type="ECO:0000256" key="8">
    <source>
        <dbReference type="ARBA" id="ARBA00023306"/>
    </source>
</evidence>
<dbReference type="Gene3D" id="3.40.50.2000">
    <property type="entry name" value="Glycogen Phosphorylase B"/>
    <property type="match status" value="2"/>
</dbReference>
<feature type="domain" description="Glycosyltransferase family 28 N-terminal" evidence="11">
    <location>
        <begin position="73"/>
        <end position="217"/>
    </location>
</feature>
<keyword evidence="6" id="KW-0573">Peptidoglycan synthesis</keyword>
<evidence type="ECO:0000256" key="7">
    <source>
        <dbReference type="ARBA" id="ARBA00023136"/>
    </source>
</evidence>
<evidence type="ECO:0000259" key="12">
    <source>
        <dbReference type="Pfam" id="PF04101"/>
    </source>
</evidence>
<dbReference type="InterPro" id="IPR006009">
    <property type="entry name" value="GlcNAc_MurG"/>
</dbReference>
<dbReference type="SUPFAM" id="SSF53756">
    <property type="entry name" value="UDP-Glycosyltransferase/glycogen phosphorylase"/>
    <property type="match status" value="1"/>
</dbReference>
<evidence type="ECO:0000256" key="10">
    <source>
        <dbReference type="SAM" id="Phobius"/>
    </source>
</evidence>
<sequence>MASVTHPSFTLLFSNLQKNTSSSPSGFLCTAPSRDLKKIHRCLSISCKKDDKILSSSTTTTTTATNKTDQIRIMFTAGGTGGHIYPAVAIADDLKVINPNIQILFVGNHKGMESIAVPSTGYDFVSIPCFPLARPILFSPTNLLFPYRLIKSMVKSWKVLKTFDPQIIVGTGGYVSAPICLTAALFRRGLNKLVIQEQNSVPGLANWLLSFFADFIFVAFPSSVKYFPNKSKCIVSGNPIRLCLRKYMSKAVARMHFFPRAAKTWDLESRIVLVLGGSLGANAINIAVLNMYSRMLSEHKNRFIIWQTGVDSFNEMESLVKNHPRLVLTPFMHKMDLAYAAADLVISRAGAVTCSEIMATGKPSILIPSPYVAEGHQMKNAFIMEDIAGSKVITEDELDSTTLGIAIEEILGDEKQMAEMCEKALKSGCPEASAEIAQHILSLIN</sequence>
<reference evidence="13" key="1">
    <citation type="submission" date="2022-04" db="EMBL/GenBank/DDBJ databases">
        <title>A functionally conserved STORR gene fusion in Papaver species that diverged 16.8 million years ago.</title>
        <authorList>
            <person name="Catania T."/>
        </authorList>
    </citation>
    <scope>NUCLEOTIDE SEQUENCE</scope>
    <source>
        <strain evidence="13">S-188037</strain>
    </source>
</reference>
<dbReference type="PANTHER" id="PTHR21015">
    <property type="entry name" value="UDP-N-ACETYLGLUCOSAMINE--N-ACETYLMURAMYL-(PENTAPEPTIDE) PYROPHOSPHORYL-UNDECAPRENOL N-ACETYLGLUCOSAMINE TRANSFERASE 1"/>
    <property type="match status" value="1"/>
</dbReference>
<dbReference type="GO" id="GO:0005975">
    <property type="term" value="P:carbohydrate metabolic process"/>
    <property type="evidence" value="ECO:0007669"/>
    <property type="project" value="InterPro"/>
</dbReference>
<keyword evidence="10" id="KW-1133">Transmembrane helix</keyword>
<dbReference type="AlphaFoldDB" id="A0AAD4SB12"/>
<keyword evidence="9" id="KW-0961">Cell wall biogenesis/degradation</keyword>
<dbReference type="PANTHER" id="PTHR21015:SF22">
    <property type="entry name" value="GLYCOSYLTRANSFERASE"/>
    <property type="match status" value="1"/>
</dbReference>
<keyword evidence="3" id="KW-0328">Glycosyltransferase</keyword>
<dbReference type="InterPro" id="IPR004276">
    <property type="entry name" value="GlycoTrans_28_N"/>
</dbReference>
<feature type="domain" description="Glycosyl transferase family 28 C-terminal" evidence="12">
    <location>
        <begin position="271"/>
        <end position="433"/>
    </location>
</feature>
<keyword evidence="14" id="KW-1185">Reference proteome</keyword>
<keyword evidence="1" id="KW-1003">Cell membrane</keyword>
<keyword evidence="4" id="KW-0808">Transferase</keyword>
<dbReference type="Pfam" id="PF04101">
    <property type="entry name" value="Glyco_tran_28_C"/>
    <property type="match status" value="1"/>
</dbReference>
<dbReference type="HAMAP" id="MF_00033">
    <property type="entry name" value="MurG"/>
    <property type="match status" value="1"/>
</dbReference>
<dbReference type="EMBL" id="JAJJMB010012161">
    <property type="protein sequence ID" value="KAI3885340.1"/>
    <property type="molecule type" value="Genomic_DNA"/>
</dbReference>
<dbReference type="Pfam" id="PF03033">
    <property type="entry name" value="Glyco_transf_28"/>
    <property type="match status" value="1"/>
</dbReference>
<keyword evidence="7 10" id="KW-0472">Membrane</keyword>
<dbReference type="GO" id="GO:0071555">
    <property type="term" value="P:cell wall organization"/>
    <property type="evidence" value="ECO:0007669"/>
    <property type="project" value="UniProtKB-KW"/>
</dbReference>
<evidence type="ECO:0000256" key="2">
    <source>
        <dbReference type="ARBA" id="ARBA00022618"/>
    </source>
</evidence>
<feature type="transmembrane region" description="Helical" evidence="10">
    <location>
        <begin position="167"/>
        <end position="186"/>
    </location>
</feature>
<name>A0AAD4SB12_9MAGN</name>
<dbReference type="Proteomes" id="UP001202328">
    <property type="component" value="Unassembled WGS sequence"/>
</dbReference>
<evidence type="ECO:0000256" key="9">
    <source>
        <dbReference type="ARBA" id="ARBA00023316"/>
    </source>
</evidence>
<keyword evidence="5" id="KW-0133">Cell shape</keyword>
<proteinExistence type="inferred from homology"/>
<gene>
    <name evidence="13" type="ORF">MKW98_002732</name>
</gene>
<feature type="transmembrane region" description="Helical" evidence="10">
    <location>
        <begin position="271"/>
        <end position="292"/>
    </location>
</feature>
<evidence type="ECO:0008006" key="15">
    <source>
        <dbReference type="Google" id="ProtNLM"/>
    </source>
</evidence>
<dbReference type="InterPro" id="IPR007235">
    <property type="entry name" value="Glyco_trans_28_C"/>
</dbReference>
<dbReference type="GO" id="GO:0008360">
    <property type="term" value="P:regulation of cell shape"/>
    <property type="evidence" value="ECO:0007669"/>
    <property type="project" value="UniProtKB-KW"/>
</dbReference>
<evidence type="ECO:0000256" key="3">
    <source>
        <dbReference type="ARBA" id="ARBA00022676"/>
    </source>
</evidence>
<dbReference type="NCBIfam" id="TIGR01133">
    <property type="entry name" value="murG"/>
    <property type="match status" value="1"/>
</dbReference>
<evidence type="ECO:0000313" key="13">
    <source>
        <dbReference type="EMBL" id="KAI3885340.1"/>
    </source>
</evidence>
<evidence type="ECO:0000313" key="14">
    <source>
        <dbReference type="Proteomes" id="UP001202328"/>
    </source>
</evidence>
<keyword evidence="8" id="KW-0131">Cell cycle</keyword>
<evidence type="ECO:0000256" key="6">
    <source>
        <dbReference type="ARBA" id="ARBA00022984"/>
    </source>
</evidence>
<evidence type="ECO:0000256" key="4">
    <source>
        <dbReference type="ARBA" id="ARBA00022679"/>
    </source>
</evidence>
<comment type="caution">
    <text evidence="13">The sequence shown here is derived from an EMBL/GenBank/DDBJ whole genome shotgun (WGS) entry which is preliminary data.</text>
</comment>
<dbReference type="GO" id="GO:0050511">
    <property type="term" value="F:undecaprenyldiphospho-muramoylpentapeptide beta-N-acetylglucosaminyltransferase activity"/>
    <property type="evidence" value="ECO:0007669"/>
    <property type="project" value="InterPro"/>
</dbReference>
<feature type="transmembrane region" description="Helical" evidence="10">
    <location>
        <begin position="207"/>
        <end position="227"/>
    </location>
</feature>
<evidence type="ECO:0000259" key="11">
    <source>
        <dbReference type="Pfam" id="PF03033"/>
    </source>
</evidence>
<protein>
    <recommendedName>
        <fullName evidence="15">Undecaprenyldiphospho-muramoylpentapeptide beta-N-acetylglucosaminyltransferase</fullName>
    </recommendedName>
</protein>
<evidence type="ECO:0000256" key="1">
    <source>
        <dbReference type="ARBA" id="ARBA00022475"/>
    </source>
</evidence>